<evidence type="ECO:0000256" key="3">
    <source>
        <dbReference type="ARBA" id="ARBA00007931"/>
    </source>
</evidence>
<dbReference type="AlphaFoldDB" id="A0A2V1P825"/>
<keyword evidence="8" id="KW-0862">Zinc</keyword>
<proteinExistence type="inferred from homology"/>
<dbReference type="RefSeq" id="WP_146193226.1">
    <property type="nucleotide sequence ID" value="NZ_QETF01000003.1"/>
</dbReference>
<keyword evidence="6" id="KW-0479">Metal-binding</keyword>
<feature type="transmembrane region" description="Helical" evidence="12">
    <location>
        <begin position="134"/>
        <end position="156"/>
    </location>
</feature>
<feature type="domain" description="Peptidase M50" evidence="13">
    <location>
        <begin position="137"/>
        <end position="174"/>
    </location>
</feature>
<sequence>MVLLGALAICAGLGWALRGGFSGQGNGTIVGMDMQGLLFAVISVGAAVWFFGPMFGVAIIVAVVIHEFGHVAAYRVAGHHDARFRLIPLVGGVAISDRLPDSQIKDFFITLMGPAIGIGPMLLAFGMVPYTIHAAPMLTEFLLVFASVTGALNFFNMLPFWPLDGGRMLSVIAGAFWPPLGIILPAVMCGLLVTAAIAMQSLLLFVFAVIGAQGLMRAGEISRMQAPIGKPRAVLALGAYLAVAGTLLFGGLGLLTRFL</sequence>
<comment type="cofactor">
    <cofactor evidence="1">
        <name>Zn(2+)</name>
        <dbReference type="ChEBI" id="CHEBI:29105"/>
    </cofactor>
</comment>
<evidence type="ECO:0000256" key="5">
    <source>
        <dbReference type="ARBA" id="ARBA00022692"/>
    </source>
</evidence>
<feature type="transmembrane region" description="Helical" evidence="12">
    <location>
        <begin position="168"/>
        <end position="187"/>
    </location>
</feature>
<evidence type="ECO:0000313" key="14">
    <source>
        <dbReference type="EMBL" id="PWG17994.1"/>
    </source>
</evidence>
<dbReference type="InterPro" id="IPR008915">
    <property type="entry name" value="Peptidase_M50"/>
</dbReference>
<gene>
    <name evidence="14" type="ORF">DFK10_04630</name>
</gene>
<evidence type="ECO:0000259" key="13">
    <source>
        <dbReference type="Pfam" id="PF02163"/>
    </source>
</evidence>
<keyword evidence="15" id="KW-1185">Reference proteome</keyword>
<comment type="caution">
    <text evidence="14">The sequence shown here is derived from an EMBL/GenBank/DDBJ whole genome shotgun (WGS) entry which is preliminary data.</text>
</comment>
<keyword evidence="10 14" id="KW-0482">Metalloprotease</keyword>
<dbReference type="PANTHER" id="PTHR39188:SF3">
    <property type="entry name" value="STAGE IV SPORULATION PROTEIN FB"/>
    <property type="match status" value="1"/>
</dbReference>
<evidence type="ECO:0000256" key="6">
    <source>
        <dbReference type="ARBA" id="ARBA00022723"/>
    </source>
</evidence>
<evidence type="ECO:0000313" key="15">
    <source>
        <dbReference type="Proteomes" id="UP000245293"/>
    </source>
</evidence>
<dbReference type="GO" id="GO:0046872">
    <property type="term" value="F:metal ion binding"/>
    <property type="evidence" value="ECO:0007669"/>
    <property type="project" value="UniProtKB-KW"/>
</dbReference>
<dbReference type="EMBL" id="QETF01000003">
    <property type="protein sequence ID" value="PWG17994.1"/>
    <property type="molecule type" value="Genomic_DNA"/>
</dbReference>
<accession>A0A2V1P825</accession>
<dbReference type="OrthoDB" id="7866850at2"/>
<dbReference type="GO" id="GO:0016020">
    <property type="term" value="C:membrane"/>
    <property type="evidence" value="ECO:0007669"/>
    <property type="project" value="UniProtKB-SubCell"/>
</dbReference>
<evidence type="ECO:0000256" key="8">
    <source>
        <dbReference type="ARBA" id="ARBA00022833"/>
    </source>
</evidence>
<keyword evidence="11 12" id="KW-0472">Membrane</keyword>
<comment type="subcellular location">
    <subcellularLocation>
        <location evidence="2">Membrane</location>
        <topology evidence="2">Multi-pass membrane protein</topology>
    </subcellularLocation>
</comment>
<evidence type="ECO:0000256" key="12">
    <source>
        <dbReference type="SAM" id="Phobius"/>
    </source>
</evidence>
<protein>
    <submittedName>
        <fullName evidence="14">Metalloprotease</fullName>
    </submittedName>
</protein>
<dbReference type="Proteomes" id="UP000245293">
    <property type="component" value="Unassembled WGS sequence"/>
</dbReference>
<dbReference type="PANTHER" id="PTHR39188">
    <property type="entry name" value="MEMBRANE-ASSOCIATED ZINC METALLOPROTEASE M50B"/>
    <property type="match status" value="1"/>
</dbReference>
<dbReference type="GO" id="GO:0006508">
    <property type="term" value="P:proteolysis"/>
    <property type="evidence" value="ECO:0007669"/>
    <property type="project" value="UniProtKB-KW"/>
</dbReference>
<feature type="transmembrane region" description="Helical" evidence="12">
    <location>
        <begin position="233"/>
        <end position="255"/>
    </location>
</feature>
<feature type="transmembrane region" description="Helical" evidence="12">
    <location>
        <begin position="37"/>
        <end position="65"/>
    </location>
</feature>
<dbReference type="GO" id="GO:0008237">
    <property type="term" value="F:metallopeptidase activity"/>
    <property type="evidence" value="ECO:0007669"/>
    <property type="project" value="UniProtKB-KW"/>
</dbReference>
<dbReference type="Pfam" id="PF02163">
    <property type="entry name" value="Peptidase_M50"/>
    <property type="match status" value="1"/>
</dbReference>
<keyword evidence="7" id="KW-0378">Hydrolase</keyword>
<feature type="transmembrane region" description="Helical" evidence="12">
    <location>
        <begin position="107"/>
        <end position="128"/>
    </location>
</feature>
<evidence type="ECO:0000256" key="9">
    <source>
        <dbReference type="ARBA" id="ARBA00022989"/>
    </source>
</evidence>
<keyword evidence="5 12" id="KW-0812">Transmembrane</keyword>
<evidence type="ECO:0000256" key="4">
    <source>
        <dbReference type="ARBA" id="ARBA00022670"/>
    </source>
</evidence>
<evidence type="ECO:0000256" key="2">
    <source>
        <dbReference type="ARBA" id="ARBA00004141"/>
    </source>
</evidence>
<reference evidence="15" key="1">
    <citation type="submission" date="2018-05" db="EMBL/GenBank/DDBJ databases">
        <authorList>
            <person name="Du Z."/>
            <person name="Wang X."/>
        </authorList>
    </citation>
    <scope>NUCLEOTIDE SEQUENCE [LARGE SCALE GENOMIC DNA]</scope>
    <source>
        <strain evidence="15">WDS4C29</strain>
    </source>
</reference>
<keyword evidence="4 14" id="KW-0645">Protease</keyword>
<evidence type="ECO:0000256" key="11">
    <source>
        <dbReference type="ARBA" id="ARBA00023136"/>
    </source>
</evidence>
<evidence type="ECO:0000256" key="10">
    <source>
        <dbReference type="ARBA" id="ARBA00023049"/>
    </source>
</evidence>
<name>A0A2V1P825_9RHOB</name>
<evidence type="ECO:0000256" key="1">
    <source>
        <dbReference type="ARBA" id="ARBA00001947"/>
    </source>
</evidence>
<comment type="similarity">
    <text evidence="3">Belongs to the peptidase M50B family.</text>
</comment>
<organism evidence="14 15">
    <name type="scientific">Salibaculum griseiflavum</name>
    <dbReference type="NCBI Taxonomy" id="1914409"/>
    <lineage>
        <taxon>Bacteria</taxon>
        <taxon>Pseudomonadati</taxon>
        <taxon>Pseudomonadota</taxon>
        <taxon>Alphaproteobacteria</taxon>
        <taxon>Rhodobacterales</taxon>
        <taxon>Roseobacteraceae</taxon>
        <taxon>Salibaculum</taxon>
    </lineage>
</organism>
<evidence type="ECO:0000256" key="7">
    <source>
        <dbReference type="ARBA" id="ARBA00022801"/>
    </source>
</evidence>
<keyword evidence="9 12" id="KW-1133">Transmembrane helix</keyword>